<dbReference type="InterPro" id="IPR016187">
    <property type="entry name" value="CTDL_fold"/>
</dbReference>
<keyword evidence="5" id="KW-0735">Signal-anchor</keyword>
<evidence type="ECO:0000256" key="12">
    <source>
        <dbReference type="SAM" id="Phobius"/>
    </source>
</evidence>
<dbReference type="Gene3D" id="3.10.100.10">
    <property type="entry name" value="Mannose-Binding Protein A, subunit A"/>
    <property type="match status" value="2"/>
</dbReference>
<evidence type="ECO:0000256" key="10">
    <source>
        <dbReference type="ARBA" id="ARBA00023180"/>
    </source>
</evidence>
<keyword evidence="4" id="KW-0130">Cell adhesion</keyword>
<evidence type="ECO:0000256" key="5">
    <source>
        <dbReference type="ARBA" id="ARBA00022968"/>
    </source>
</evidence>
<dbReference type="InterPro" id="IPR013600">
    <property type="entry name" value="Ly49_N"/>
</dbReference>
<sequence length="543" mass="63505">MSDEEITYATVRFHKSSSGLQNGGRPNETQGPSEAGHRKCSVPCYLIAIPLGILCSVLLVTVALLGKHIFQYSQEKHELQNTLNNLHQEYSTMKNDSHLREEMLRNKSIEFEALRKQLDSLNRRQNRCYGETKVLDCKQRTGKRVEVQWFCFGIKCYYFFMDNKRWNGCSQTCQDCSLSLLKIDDDDELKFLQPKINPNSFWIGLSYDTRKRNWQWIDNGPSKLDLMTMKSLQEDGGCAFLSSRGIHNNKCERKHPCICEKRIQDFNTDCTLHTLKMSDEETTYTTVRFHKSSSGLQNRRRPDETQRLREVGHRECSVPCNFITKFLGILSCILLVAVAVLVIYIFQYDQENHELKKTLNNHHQKEFNIKQNDSYLKDEMLRNKSTELEALKKYLDSLNRKQNRCHGETKVVLDCKQPSGKHVEAQWFCCGIKCYYFIMDKESWNGCKQTCQDCSLSLLKIEDDDELKFLQLQINPKSHWIGLSYDTRRKWQWIDDSLSKLDLNIMNFNPNSRRCAFLSKTRIDDAGCDQLYHCVCEKRLSIP</sequence>
<keyword evidence="9" id="KW-0675">Receptor</keyword>
<dbReference type="InterPro" id="IPR052013">
    <property type="entry name" value="Mouse_KLRs"/>
</dbReference>
<dbReference type="PROSITE" id="PS50041">
    <property type="entry name" value="C_TYPE_LECTIN_2"/>
    <property type="match status" value="2"/>
</dbReference>
<keyword evidence="7 12" id="KW-0472">Membrane</keyword>
<feature type="coiled-coil region" evidence="11">
    <location>
        <begin position="69"/>
        <end position="124"/>
    </location>
</feature>
<evidence type="ECO:0000256" key="6">
    <source>
        <dbReference type="ARBA" id="ARBA00022989"/>
    </source>
</evidence>
<keyword evidence="14" id="KW-1185">Reference proteome</keyword>
<proteinExistence type="predicted"/>
<feature type="transmembrane region" description="Helical" evidence="12">
    <location>
        <begin position="44"/>
        <end position="66"/>
    </location>
</feature>
<keyword evidence="2 12" id="KW-0812">Transmembrane</keyword>
<keyword evidence="11" id="KW-0175">Coiled coil</keyword>
<organism evidence="14 15">
    <name type="scientific">Mesocricetus auratus</name>
    <name type="common">Golden hamster</name>
    <dbReference type="NCBI Taxonomy" id="10036"/>
    <lineage>
        <taxon>Eukaryota</taxon>
        <taxon>Metazoa</taxon>
        <taxon>Chordata</taxon>
        <taxon>Craniata</taxon>
        <taxon>Vertebrata</taxon>
        <taxon>Euteleostomi</taxon>
        <taxon>Mammalia</taxon>
        <taxon>Eutheria</taxon>
        <taxon>Euarchontoglires</taxon>
        <taxon>Glires</taxon>
        <taxon>Rodentia</taxon>
        <taxon>Myomorpha</taxon>
        <taxon>Muroidea</taxon>
        <taxon>Cricetidae</taxon>
        <taxon>Cricetinae</taxon>
        <taxon>Mesocricetus</taxon>
    </lineage>
</organism>
<evidence type="ECO:0000313" key="15">
    <source>
        <dbReference type="RefSeq" id="XP_040599624.1"/>
    </source>
</evidence>
<keyword evidence="10" id="KW-0325">Glycoprotein</keyword>
<comment type="subcellular location">
    <subcellularLocation>
        <location evidence="1">Membrane</location>
        <topology evidence="1">Single-pass type II membrane protein</topology>
    </subcellularLocation>
</comment>
<dbReference type="SUPFAM" id="SSF56436">
    <property type="entry name" value="C-type lectin-like"/>
    <property type="match status" value="2"/>
</dbReference>
<protein>
    <submittedName>
        <fullName evidence="15">Uncharacterized protein LOC101823350</fullName>
    </submittedName>
</protein>
<evidence type="ECO:0000259" key="13">
    <source>
        <dbReference type="PROSITE" id="PS50041"/>
    </source>
</evidence>
<evidence type="ECO:0000256" key="7">
    <source>
        <dbReference type="ARBA" id="ARBA00023136"/>
    </source>
</evidence>
<dbReference type="Pfam" id="PF08391">
    <property type="entry name" value="Ly49"/>
    <property type="match status" value="2"/>
</dbReference>
<evidence type="ECO:0000256" key="9">
    <source>
        <dbReference type="ARBA" id="ARBA00023170"/>
    </source>
</evidence>
<evidence type="ECO:0000256" key="1">
    <source>
        <dbReference type="ARBA" id="ARBA00004606"/>
    </source>
</evidence>
<accession>A0ABM2X9Y5</accession>
<dbReference type="InterPro" id="IPR001304">
    <property type="entry name" value="C-type_lectin-like"/>
</dbReference>
<keyword evidence="6 12" id="KW-1133">Transmembrane helix</keyword>
<dbReference type="CDD" id="cd03593">
    <property type="entry name" value="CLECT_NK_receptors_like"/>
    <property type="match status" value="2"/>
</dbReference>
<reference evidence="15" key="1">
    <citation type="submission" date="2025-08" db="UniProtKB">
        <authorList>
            <consortium name="RefSeq"/>
        </authorList>
    </citation>
    <scope>IDENTIFICATION</scope>
    <source>
        <tissue evidence="15">Liver</tissue>
    </source>
</reference>
<keyword evidence="8" id="KW-1015">Disulfide bond</keyword>
<evidence type="ECO:0000256" key="11">
    <source>
        <dbReference type="SAM" id="Coils"/>
    </source>
</evidence>
<feature type="domain" description="C-type lectin" evidence="13">
    <location>
        <begin position="152"/>
        <end position="260"/>
    </location>
</feature>
<feature type="domain" description="C-type lectin" evidence="13">
    <location>
        <begin position="430"/>
        <end position="537"/>
    </location>
</feature>
<evidence type="ECO:0000256" key="4">
    <source>
        <dbReference type="ARBA" id="ARBA00022889"/>
    </source>
</evidence>
<evidence type="ECO:0000256" key="2">
    <source>
        <dbReference type="ARBA" id="ARBA00022692"/>
    </source>
</evidence>
<gene>
    <name evidence="15" type="primary">LOC101823350</name>
</gene>
<dbReference type="RefSeq" id="XP_040599624.1">
    <property type="nucleotide sequence ID" value="XM_040743690.1"/>
</dbReference>
<evidence type="ECO:0000256" key="3">
    <source>
        <dbReference type="ARBA" id="ARBA00022734"/>
    </source>
</evidence>
<name>A0ABM2X9Y5_MESAU</name>
<dbReference type="PANTHER" id="PTHR46329:SF1">
    <property type="entry name" value="KILLER CELL LECTIN-LIKE RECEPTOR 2"/>
    <property type="match status" value="1"/>
</dbReference>
<evidence type="ECO:0000256" key="8">
    <source>
        <dbReference type="ARBA" id="ARBA00023157"/>
    </source>
</evidence>
<dbReference type="GeneID" id="101823350"/>
<dbReference type="PANTHER" id="PTHR46329">
    <property type="entry name" value="KILLER CELL LECTIN-LIKE RECEPTOR 2"/>
    <property type="match status" value="1"/>
</dbReference>
<dbReference type="Proteomes" id="UP000886700">
    <property type="component" value="Unplaced"/>
</dbReference>
<keyword evidence="3" id="KW-0430">Lectin</keyword>
<dbReference type="Pfam" id="PF00059">
    <property type="entry name" value="Lectin_C"/>
    <property type="match status" value="2"/>
</dbReference>
<dbReference type="InterPro" id="IPR033992">
    <property type="entry name" value="NKR-like_CTLD"/>
</dbReference>
<dbReference type="InterPro" id="IPR016186">
    <property type="entry name" value="C-type_lectin-like/link_sf"/>
</dbReference>
<evidence type="ECO:0000313" key="14">
    <source>
        <dbReference type="Proteomes" id="UP000886700"/>
    </source>
</evidence>
<dbReference type="SMART" id="SM00034">
    <property type="entry name" value="CLECT"/>
    <property type="match status" value="2"/>
</dbReference>
<feature type="transmembrane region" description="Helical" evidence="12">
    <location>
        <begin position="326"/>
        <end position="346"/>
    </location>
</feature>